<comment type="subcellular location">
    <subcellularLocation>
        <location evidence="2">Nucleus</location>
    </subcellularLocation>
</comment>
<reference evidence="4 5" key="1">
    <citation type="submission" date="2024-11" db="EMBL/GenBank/DDBJ databases">
        <title>Adaptive evolution of stress response genes in parasites aligns with host niche diversity.</title>
        <authorList>
            <person name="Hahn C."/>
            <person name="Resl P."/>
        </authorList>
    </citation>
    <scope>NUCLEOTIDE SEQUENCE [LARGE SCALE GENOMIC DNA]</scope>
    <source>
        <strain evidence="4">EGGRZ-B1_66</strain>
        <tissue evidence="4">Body</tissue>
    </source>
</reference>
<dbReference type="SUPFAM" id="SSF46785">
    <property type="entry name" value="Winged helix' DNA-binding domain"/>
    <property type="match status" value="1"/>
</dbReference>
<dbReference type="PROSITE" id="PS50039">
    <property type="entry name" value="FORK_HEAD_3"/>
    <property type="match status" value="1"/>
</dbReference>
<keyword evidence="1 2" id="KW-0238">DNA-binding</keyword>
<evidence type="ECO:0000313" key="4">
    <source>
        <dbReference type="EMBL" id="KAL3321205.1"/>
    </source>
</evidence>
<dbReference type="SMART" id="SM00339">
    <property type="entry name" value="FH"/>
    <property type="match status" value="1"/>
</dbReference>
<name>A0ABD2QNW4_9PLAT</name>
<dbReference type="GO" id="GO:0003677">
    <property type="term" value="F:DNA binding"/>
    <property type="evidence" value="ECO:0007669"/>
    <property type="project" value="UniProtKB-UniRule"/>
</dbReference>
<dbReference type="InterPro" id="IPR036388">
    <property type="entry name" value="WH-like_DNA-bd_sf"/>
</dbReference>
<dbReference type="PRINTS" id="PR00053">
    <property type="entry name" value="FORKHEAD"/>
</dbReference>
<dbReference type="PANTHER" id="PTHR46805">
    <property type="entry name" value="FORKHEAD BOX PROTEIN J1"/>
    <property type="match status" value="1"/>
</dbReference>
<dbReference type="AlphaFoldDB" id="A0ABD2QNW4"/>
<dbReference type="Gene3D" id="1.10.10.10">
    <property type="entry name" value="Winged helix-like DNA-binding domain superfamily/Winged helix DNA-binding domain"/>
    <property type="match status" value="1"/>
</dbReference>
<dbReference type="InterPro" id="IPR047513">
    <property type="entry name" value="FOXJ1"/>
</dbReference>
<dbReference type="Proteomes" id="UP001626550">
    <property type="component" value="Unassembled WGS sequence"/>
</dbReference>
<keyword evidence="2" id="KW-0539">Nucleus</keyword>
<dbReference type="PANTHER" id="PTHR46805:SF1">
    <property type="entry name" value="FORKHEAD BOX PROTEIN J1"/>
    <property type="match status" value="1"/>
</dbReference>
<evidence type="ECO:0000256" key="2">
    <source>
        <dbReference type="PROSITE-ProRule" id="PRU00089"/>
    </source>
</evidence>
<protein>
    <submittedName>
        <fullName evidence="4">Forkhead box protein J1</fullName>
    </submittedName>
</protein>
<keyword evidence="5" id="KW-1185">Reference proteome</keyword>
<dbReference type="InterPro" id="IPR001766">
    <property type="entry name" value="Fork_head_dom"/>
</dbReference>
<proteinExistence type="predicted"/>
<gene>
    <name evidence="4" type="primary">FOXJ1</name>
    <name evidence="4" type="ORF">Ciccas_000125</name>
</gene>
<organism evidence="4 5">
    <name type="scientific">Cichlidogyrus casuarinus</name>
    <dbReference type="NCBI Taxonomy" id="1844966"/>
    <lineage>
        <taxon>Eukaryota</taxon>
        <taxon>Metazoa</taxon>
        <taxon>Spiralia</taxon>
        <taxon>Lophotrochozoa</taxon>
        <taxon>Platyhelminthes</taxon>
        <taxon>Monogenea</taxon>
        <taxon>Monopisthocotylea</taxon>
        <taxon>Dactylogyridea</taxon>
        <taxon>Ancyrocephalidae</taxon>
        <taxon>Cichlidogyrus</taxon>
    </lineage>
</organism>
<evidence type="ECO:0000259" key="3">
    <source>
        <dbReference type="PROSITE" id="PS50039"/>
    </source>
</evidence>
<dbReference type="Pfam" id="PF00250">
    <property type="entry name" value="Forkhead"/>
    <property type="match status" value="1"/>
</dbReference>
<accession>A0ABD2QNW4</accession>
<dbReference type="EMBL" id="JBJKFK010000006">
    <property type="protein sequence ID" value="KAL3321205.1"/>
    <property type="molecule type" value="Genomic_DNA"/>
</dbReference>
<evidence type="ECO:0000256" key="1">
    <source>
        <dbReference type="ARBA" id="ARBA00023125"/>
    </source>
</evidence>
<feature type="DNA-binding region" description="Fork-head" evidence="2">
    <location>
        <begin position="292"/>
        <end position="373"/>
    </location>
</feature>
<dbReference type="InterPro" id="IPR036390">
    <property type="entry name" value="WH_DNA-bd_sf"/>
</dbReference>
<feature type="domain" description="Fork-head" evidence="3">
    <location>
        <begin position="292"/>
        <end position="373"/>
    </location>
</feature>
<sequence>MFLNTSNKQTFTAERKSEALAEKLRENWVSKQSEINILNTASMTTQPKSVTSERDDSLTNLNWLQSLNLTKMPHDRNAAPMTQHPYYAQYFHKMQQQSAAQHKAQNVIYSHQRHVYHNARIPPLPTSTKNNSKLRLGNLIQQQKLRNGTIGCIQLPFLLPKPSCNAEVLSNAQSSSQITITSASAVESAPVALGPISIMTTSAQTQLCSSPDLPDALLHNVNHLNPFHKRRKVIPSISSCMNASPLSTGVHSRSNSAGSSSLGDSGQAMRFMVFDSIDPDERKTYRIDPHVRPPYTYSLLMFMAFDALQRPKVSFGDLCKWICEQFAFYRYSDPAWQNAMRLCLSHNSCFHRVHKRKGEHDGGWNDFWRLSQEMQDLAVKLHEQAVTTTTQSSSEADTPVLVDTSFSPFADETQQAVDQLTNQKDVKEIRGKTEFWERGEQEVDAFLKAASSIDRLNPTLTANQWTVNGGSEPLSESMTNFFNQTVASIHSNQMMLTKGAQVDGNNNTDTSVAMCCGQHLSRLESSLTRSGFGAASPPTALGNGIMVEIDEQGLPWVDDQLNLEELDSLLGLS</sequence>
<evidence type="ECO:0000313" key="5">
    <source>
        <dbReference type="Proteomes" id="UP001626550"/>
    </source>
</evidence>
<comment type="caution">
    <text evidence="4">The sequence shown here is derived from an EMBL/GenBank/DDBJ whole genome shotgun (WGS) entry which is preliminary data.</text>
</comment>
<dbReference type="GO" id="GO:0005634">
    <property type="term" value="C:nucleus"/>
    <property type="evidence" value="ECO:0007669"/>
    <property type="project" value="UniProtKB-SubCell"/>
</dbReference>